<name>A0AAN4ZG23_9BILA</name>
<evidence type="ECO:0000313" key="1">
    <source>
        <dbReference type="EMBL" id="GMR40477.1"/>
    </source>
</evidence>
<sequence>EEVEMLPDCEGVEEDVVLRAESDRATDLEHRKRRTLSSAVVTEQSSYLTLKRHLQSNSFLKKEAPYVFERPAMLTVASISSCSASVFNLFD</sequence>
<accession>A0AAN4ZG23</accession>
<reference evidence="2" key="1">
    <citation type="submission" date="2022-10" db="EMBL/GenBank/DDBJ databases">
        <title>Genome assembly of Pristionchus species.</title>
        <authorList>
            <person name="Yoshida K."/>
            <person name="Sommer R.J."/>
        </authorList>
    </citation>
    <scope>NUCLEOTIDE SEQUENCE [LARGE SCALE GENOMIC DNA]</scope>
    <source>
        <strain evidence="2">RS5460</strain>
    </source>
</reference>
<keyword evidence="2" id="KW-1185">Reference proteome</keyword>
<organism evidence="1 2">
    <name type="scientific">Pristionchus mayeri</name>
    <dbReference type="NCBI Taxonomy" id="1317129"/>
    <lineage>
        <taxon>Eukaryota</taxon>
        <taxon>Metazoa</taxon>
        <taxon>Ecdysozoa</taxon>
        <taxon>Nematoda</taxon>
        <taxon>Chromadorea</taxon>
        <taxon>Rhabditida</taxon>
        <taxon>Rhabditina</taxon>
        <taxon>Diplogasteromorpha</taxon>
        <taxon>Diplogasteroidea</taxon>
        <taxon>Neodiplogasteridae</taxon>
        <taxon>Pristionchus</taxon>
    </lineage>
</organism>
<proteinExistence type="predicted"/>
<dbReference type="EMBL" id="BTRK01000003">
    <property type="protein sequence ID" value="GMR40477.1"/>
    <property type="molecule type" value="Genomic_DNA"/>
</dbReference>
<comment type="caution">
    <text evidence="1">The sequence shown here is derived from an EMBL/GenBank/DDBJ whole genome shotgun (WGS) entry which is preliminary data.</text>
</comment>
<evidence type="ECO:0000313" key="2">
    <source>
        <dbReference type="Proteomes" id="UP001328107"/>
    </source>
</evidence>
<gene>
    <name evidence="1" type="ORF">PMAYCL1PPCAC_10672</name>
</gene>
<protein>
    <submittedName>
        <fullName evidence="1">Uncharacterized protein</fullName>
    </submittedName>
</protein>
<dbReference type="AlphaFoldDB" id="A0AAN4ZG23"/>
<dbReference type="Proteomes" id="UP001328107">
    <property type="component" value="Unassembled WGS sequence"/>
</dbReference>
<feature type="non-terminal residue" evidence="1">
    <location>
        <position position="1"/>
    </location>
</feature>